<dbReference type="Proteomes" id="UP000239434">
    <property type="component" value="Unassembled WGS sequence"/>
</dbReference>
<name>A0A2S9IKM9_9HYPH</name>
<evidence type="ECO:0000313" key="6">
    <source>
        <dbReference type="Proteomes" id="UP000239434"/>
    </source>
</evidence>
<proteinExistence type="inferred from homology"/>
<dbReference type="InterPro" id="IPR028082">
    <property type="entry name" value="Peripla_BP_I"/>
</dbReference>
<evidence type="ECO:0000256" key="3">
    <source>
        <dbReference type="SAM" id="SignalP"/>
    </source>
</evidence>
<comment type="similarity">
    <text evidence="1">Belongs to the leucine-binding protein family.</text>
</comment>
<feature type="domain" description="Leucine-binding protein" evidence="4">
    <location>
        <begin position="30"/>
        <end position="357"/>
    </location>
</feature>
<dbReference type="EMBL" id="PVBR01000025">
    <property type="protein sequence ID" value="PRD41086.1"/>
    <property type="molecule type" value="Genomic_DNA"/>
</dbReference>
<dbReference type="PANTHER" id="PTHR47151:SF2">
    <property type="entry name" value="AMINO ACID BINDING PROTEIN"/>
    <property type="match status" value="1"/>
</dbReference>
<dbReference type="Pfam" id="PF13458">
    <property type="entry name" value="Peripla_BP_6"/>
    <property type="match status" value="1"/>
</dbReference>
<sequence length="366" mass="38261">MKLLSLLQTMFMSLALSFPAASSAASADMRIGVAAPLSGSFALLGHQLTDGAHIATTMAPAGKAATPIIVDDKCSAEGGAAAAETFIKAGVRIATGFLCIEALEAALPLLAEKNIPVLTPGIRERGLTERRAKEPLPVFRLIPPSHREAAAAGEILGRLWRDKPFAIIDDGTIRGRELALGVRIALEEKGLKPVFTDTYRPGLENQSALVSRLRRAGATQVFIGGERDDAAAVASAAAELDYPLEIAGDEALMAAPGATDLAPGTLMIATPEAETLPSAAPAVAAIHSTGKPAEGYAVPGYAMLQIAMQAVTAAEAEKQPVLTVLRSSRTFDTALGAISFDEKGERSDNPYRLLRYDGSHFVPEAK</sequence>
<evidence type="ECO:0000256" key="2">
    <source>
        <dbReference type="ARBA" id="ARBA00022729"/>
    </source>
</evidence>
<dbReference type="SUPFAM" id="SSF53822">
    <property type="entry name" value="Periplasmic binding protein-like I"/>
    <property type="match status" value="1"/>
</dbReference>
<gene>
    <name evidence="5" type="ORF">C5748_23530</name>
</gene>
<dbReference type="InterPro" id="IPR028081">
    <property type="entry name" value="Leu-bd"/>
</dbReference>
<reference evidence="5 6" key="1">
    <citation type="submission" date="2018-02" db="EMBL/GenBank/DDBJ databases">
        <title>The draft genome of Phyllobacterium sp. 1N-3.</title>
        <authorList>
            <person name="Liu L."/>
            <person name="Li L."/>
            <person name="Zhang X."/>
            <person name="Wang T."/>
            <person name="Liang L."/>
        </authorList>
    </citation>
    <scope>NUCLEOTIDE SEQUENCE [LARGE SCALE GENOMIC DNA]</scope>
    <source>
        <strain evidence="5 6">1N-3</strain>
    </source>
</reference>
<feature type="chain" id="PRO_5015683561" evidence="3">
    <location>
        <begin position="28"/>
        <end position="366"/>
    </location>
</feature>
<organism evidence="5 6">
    <name type="scientific">Phyllobacterium phragmitis</name>
    <dbReference type="NCBI Taxonomy" id="2670329"/>
    <lineage>
        <taxon>Bacteria</taxon>
        <taxon>Pseudomonadati</taxon>
        <taxon>Pseudomonadota</taxon>
        <taxon>Alphaproteobacteria</taxon>
        <taxon>Hyphomicrobiales</taxon>
        <taxon>Phyllobacteriaceae</taxon>
        <taxon>Phyllobacterium</taxon>
    </lineage>
</organism>
<evidence type="ECO:0000256" key="1">
    <source>
        <dbReference type="ARBA" id="ARBA00010062"/>
    </source>
</evidence>
<keyword evidence="6" id="KW-1185">Reference proteome</keyword>
<dbReference type="Gene3D" id="3.40.50.2300">
    <property type="match status" value="2"/>
</dbReference>
<keyword evidence="2 3" id="KW-0732">Signal</keyword>
<evidence type="ECO:0000313" key="5">
    <source>
        <dbReference type="EMBL" id="PRD41086.1"/>
    </source>
</evidence>
<accession>A0A2S9IKM9</accession>
<dbReference type="PANTHER" id="PTHR47151">
    <property type="entry name" value="LEU/ILE/VAL-BINDING ABC TRANSPORTER SUBUNIT"/>
    <property type="match status" value="1"/>
</dbReference>
<dbReference type="AlphaFoldDB" id="A0A2S9IKM9"/>
<comment type="caution">
    <text evidence="5">The sequence shown here is derived from an EMBL/GenBank/DDBJ whole genome shotgun (WGS) entry which is preliminary data.</text>
</comment>
<evidence type="ECO:0000259" key="4">
    <source>
        <dbReference type="Pfam" id="PF13458"/>
    </source>
</evidence>
<feature type="signal peptide" evidence="3">
    <location>
        <begin position="1"/>
        <end position="27"/>
    </location>
</feature>
<protein>
    <submittedName>
        <fullName evidence="5">ABC transporter substrate-binding protein</fullName>
    </submittedName>
</protein>